<evidence type="ECO:0008006" key="5">
    <source>
        <dbReference type="Google" id="ProtNLM"/>
    </source>
</evidence>
<dbReference type="PANTHER" id="PTHR15034:SF5">
    <property type="entry name" value="DEATH DOMAIN-CONTAINING PROTEIN CRADD"/>
    <property type="match status" value="1"/>
</dbReference>
<dbReference type="InterPro" id="IPR037939">
    <property type="entry name" value="CRADD"/>
</dbReference>
<dbReference type="GO" id="GO:0002020">
    <property type="term" value="F:protease binding"/>
    <property type="evidence" value="ECO:0007669"/>
    <property type="project" value="InterPro"/>
</dbReference>
<dbReference type="PANTHER" id="PTHR15034">
    <property type="entry name" value="DEATH DOMAIN-CONTAINING PROTEIN CRADD"/>
    <property type="match status" value="1"/>
</dbReference>
<feature type="domain" description="Death" evidence="1">
    <location>
        <begin position="135"/>
        <end position="192"/>
    </location>
</feature>
<evidence type="ECO:0000259" key="2">
    <source>
        <dbReference type="PROSITE" id="PS50209"/>
    </source>
</evidence>
<protein>
    <recommendedName>
        <fullName evidence="5">CARD domain-containing protein</fullName>
    </recommendedName>
</protein>
<dbReference type="GO" id="GO:0007165">
    <property type="term" value="P:signal transduction"/>
    <property type="evidence" value="ECO:0007669"/>
    <property type="project" value="InterPro"/>
</dbReference>
<keyword evidence="4" id="KW-1185">Reference proteome</keyword>
<feature type="domain" description="CARD" evidence="2">
    <location>
        <begin position="9"/>
        <end position="98"/>
    </location>
</feature>
<dbReference type="Pfam" id="PF00619">
    <property type="entry name" value="CARD"/>
    <property type="match status" value="1"/>
</dbReference>
<dbReference type="CDD" id="cd01670">
    <property type="entry name" value="Death"/>
    <property type="match status" value="1"/>
</dbReference>
<evidence type="ECO:0000313" key="3">
    <source>
        <dbReference type="EnsemblMetazoa" id="G28792.1:cds"/>
    </source>
</evidence>
<dbReference type="PROSITE" id="PS50017">
    <property type="entry name" value="DEATH_DOMAIN"/>
    <property type="match status" value="1"/>
</dbReference>
<dbReference type="CDD" id="cd01671">
    <property type="entry name" value="CARD"/>
    <property type="match status" value="1"/>
</dbReference>
<dbReference type="Proteomes" id="UP000005408">
    <property type="component" value="Unassembled WGS sequence"/>
</dbReference>
<reference evidence="3" key="1">
    <citation type="submission" date="2022-08" db="UniProtKB">
        <authorList>
            <consortium name="EnsemblMetazoa"/>
        </authorList>
    </citation>
    <scope>IDENTIFICATION</scope>
    <source>
        <strain evidence="3">05x7-T-G4-1.051#20</strain>
    </source>
</reference>
<dbReference type="GO" id="GO:0042981">
    <property type="term" value="P:regulation of apoptotic process"/>
    <property type="evidence" value="ECO:0007669"/>
    <property type="project" value="InterPro"/>
</dbReference>
<dbReference type="Pfam" id="PF00531">
    <property type="entry name" value="Death"/>
    <property type="match status" value="1"/>
</dbReference>
<dbReference type="InterPro" id="IPR011029">
    <property type="entry name" value="DEATH-like_dom_sf"/>
</dbReference>
<evidence type="ECO:0000259" key="1">
    <source>
        <dbReference type="PROSITE" id="PS50017"/>
    </source>
</evidence>
<dbReference type="PROSITE" id="PS50209">
    <property type="entry name" value="CARD"/>
    <property type="match status" value="1"/>
</dbReference>
<evidence type="ECO:0000313" key="4">
    <source>
        <dbReference type="Proteomes" id="UP000005408"/>
    </source>
</evidence>
<dbReference type="SUPFAM" id="SSF47986">
    <property type="entry name" value="DEATH domain"/>
    <property type="match status" value="2"/>
</dbReference>
<accession>A0A8W8LL32</accession>
<dbReference type="AlphaFoldDB" id="A0A8W8LL32"/>
<proteinExistence type="predicted"/>
<dbReference type="InterPro" id="IPR000488">
    <property type="entry name" value="Death_dom"/>
</dbReference>
<dbReference type="InterPro" id="IPR001315">
    <property type="entry name" value="CARD"/>
</dbReference>
<name>A0A8W8LL32_MAGGI</name>
<dbReference type="GO" id="GO:0070513">
    <property type="term" value="F:death domain binding"/>
    <property type="evidence" value="ECO:0007669"/>
    <property type="project" value="InterPro"/>
</dbReference>
<dbReference type="EnsemblMetazoa" id="G28792.1">
    <property type="protein sequence ID" value="G28792.1:cds"/>
    <property type="gene ID" value="G28792"/>
</dbReference>
<dbReference type="Gene3D" id="1.10.533.10">
    <property type="entry name" value="Death Domain, Fas"/>
    <property type="match status" value="2"/>
</dbReference>
<organism evidence="3 4">
    <name type="scientific">Magallana gigas</name>
    <name type="common">Pacific oyster</name>
    <name type="synonym">Crassostrea gigas</name>
    <dbReference type="NCBI Taxonomy" id="29159"/>
    <lineage>
        <taxon>Eukaryota</taxon>
        <taxon>Metazoa</taxon>
        <taxon>Spiralia</taxon>
        <taxon>Lophotrochozoa</taxon>
        <taxon>Mollusca</taxon>
        <taxon>Bivalvia</taxon>
        <taxon>Autobranchia</taxon>
        <taxon>Pteriomorphia</taxon>
        <taxon>Ostreida</taxon>
        <taxon>Ostreoidea</taxon>
        <taxon>Ostreidae</taxon>
        <taxon>Magallana</taxon>
    </lineage>
</organism>
<sequence>MQSQIDQPISAEDAQRIEKNMSFLTQQLAQDAIRDNFIEQLIWDVPHFEEIDGENTPQKRNEVFLKLLLRSGPKAYEIFIAALKNHNSDHIVEKLVSTEITENNQAVLDHFASLTDDRKTHVLVDTDLLKFNKVVGSDIEIFGKALQLKQADIDGIRMVNPLSVPTQVHQIIQMWKNKNGKLATLGRFTKNLMDAAAAGARIYWDDFYKGVKEVTS</sequence>